<accession>A0A0F8YK65</accession>
<keyword evidence="1" id="KW-1133">Transmembrane helix</keyword>
<comment type="caution">
    <text evidence="2">The sequence shown here is derived from an EMBL/GenBank/DDBJ whole genome shotgun (WGS) entry which is preliminary data.</text>
</comment>
<name>A0A0F8YK65_9ZZZZ</name>
<dbReference type="AlphaFoldDB" id="A0A0F8YK65"/>
<feature type="non-terminal residue" evidence="2">
    <location>
        <position position="34"/>
    </location>
</feature>
<dbReference type="EMBL" id="LAZR01052965">
    <property type="protein sequence ID" value="KKK81792.1"/>
    <property type="molecule type" value="Genomic_DNA"/>
</dbReference>
<evidence type="ECO:0000256" key="1">
    <source>
        <dbReference type="SAM" id="Phobius"/>
    </source>
</evidence>
<keyword evidence="1" id="KW-0472">Membrane</keyword>
<proteinExistence type="predicted"/>
<sequence>MRIDSDNLLLDFLRWAWVSLIVVIAHIYRKLMGL</sequence>
<organism evidence="2">
    <name type="scientific">marine sediment metagenome</name>
    <dbReference type="NCBI Taxonomy" id="412755"/>
    <lineage>
        <taxon>unclassified sequences</taxon>
        <taxon>metagenomes</taxon>
        <taxon>ecological metagenomes</taxon>
    </lineage>
</organism>
<evidence type="ECO:0000313" key="2">
    <source>
        <dbReference type="EMBL" id="KKK81792.1"/>
    </source>
</evidence>
<reference evidence="2" key="1">
    <citation type="journal article" date="2015" name="Nature">
        <title>Complex archaea that bridge the gap between prokaryotes and eukaryotes.</title>
        <authorList>
            <person name="Spang A."/>
            <person name="Saw J.H."/>
            <person name="Jorgensen S.L."/>
            <person name="Zaremba-Niedzwiedzka K."/>
            <person name="Martijn J."/>
            <person name="Lind A.E."/>
            <person name="van Eijk R."/>
            <person name="Schleper C."/>
            <person name="Guy L."/>
            <person name="Ettema T.J."/>
        </authorList>
    </citation>
    <scope>NUCLEOTIDE SEQUENCE</scope>
</reference>
<gene>
    <name evidence="2" type="ORF">LCGC14_2809850</name>
</gene>
<protein>
    <submittedName>
        <fullName evidence="2">Uncharacterized protein</fullName>
    </submittedName>
</protein>
<feature type="transmembrane region" description="Helical" evidence="1">
    <location>
        <begin position="12"/>
        <end position="28"/>
    </location>
</feature>
<keyword evidence="1" id="KW-0812">Transmembrane</keyword>